<gene>
    <name evidence="4" type="ORF">MUCCIDRAFT_111711</name>
</gene>
<dbReference type="InterPro" id="IPR036282">
    <property type="entry name" value="Glutathione-S-Trfase_C_sf"/>
</dbReference>
<name>A0A162QIK9_MUCCL</name>
<dbReference type="InterPro" id="IPR010987">
    <property type="entry name" value="Glutathione-S-Trfase_C-like"/>
</dbReference>
<accession>A0A162QIK9</accession>
<dbReference type="STRING" id="747725.A0A162QIK9"/>
<dbReference type="Pfam" id="PF02798">
    <property type="entry name" value="GST_N"/>
    <property type="match status" value="1"/>
</dbReference>
<evidence type="ECO:0000259" key="2">
    <source>
        <dbReference type="PROSITE" id="PS50404"/>
    </source>
</evidence>
<evidence type="ECO:0000313" key="4">
    <source>
        <dbReference type="EMBL" id="OAD02340.1"/>
    </source>
</evidence>
<dbReference type="SFLD" id="SFLDS00019">
    <property type="entry name" value="Glutathione_Transferase_(cytos"/>
    <property type="match status" value="1"/>
</dbReference>
<feature type="domain" description="GST N-terminal" evidence="2">
    <location>
        <begin position="15"/>
        <end position="97"/>
    </location>
</feature>
<dbReference type="PANTHER" id="PTHR42673:SF4">
    <property type="entry name" value="MALEYLACETOACETATE ISOMERASE"/>
    <property type="match status" value="1"/>
</dbReference>
<dbReference type="AlphaFoldDB" id="A0A162QIK9"/>
<evidence type="ECO:0008006" key="6">
    <source>
        <dbReference type="Google" id="ProtNLM"/>
    </source>
</evidence>
<dbReference type="SUPFAM" id="SSF52833">
    <property type="entry name" value="Thioredoxin-like"/>
    <property type="match status" value="1"/>
</dbReference>
<dbReference type="GO" id="GO:0004364">
    <property type="term" value="F:glutathione transferase activity"/>
    <property type="evidence" value="ECO:0007669"/>
    <property type="project" value="TreeGrafter"/>
</dbReference>
<dbReference type="OrthoDB" id="202840at2759"/>
<dbReference type="SUPFAM" id="SSF47616">
    <property type="entry name" value="GST C-terminal domain-like"/>
    <property type="match status" value="1"/>
</dbReference>
<dbReference type="InterPro" id="IPR036249">
    <property type="entry name" value="Thioredoxin-like_sf"/>
</dbReference>
<dbReference type="Proteomes" id="UP000077051">
    <property type="component" value="Unassembled WGS sequence"/>
</dbReference>
<evidence type="ECO:0000259" key="3">
    <source>
        <dbReference type="PROSITE" id="PS50405"/>
    </source>
</evidence>
<dbReference type="InterPro" id="IPR005955">
    <property type="entry name" value="GST_Zeta"/>
</dbReference>
<dbReference type="GO" id="GO:0016034">
    <property type="term" value="F:maleylacetoacetate isomerase activity"/>
    <property type="evidence" value="ECO:0007669"/>
    <property type="project" value="TreeGrafter"/>
</dbReference>
<dbReference type="InterPro" id="IPR004045">
    <property type="entry name" value="Glutathione_S-Trfase_N"/>
</dbReference>
<reference evidence="4 5" key="1">
    <citation type="submission" date="2015-06" db="EMBL/GenBank/DDBJ databases">
        <title>Expansion of signal transduction pathways in fungi by whole-genome duplication.</title>
        <authorList>
            <consortium name="DOE Joint Genome Institute"/>
            <person name="Corrochano L.M."/>
            <person name="Kuo A."/>
            <person name="Marcet-Houben M."/>
            <person name="Polaino S."/>
            <person name="Salamov A."/>
            <person name="Villalobos J.M."/>
            <person name="Alvarez M.I."/>
            <person name="Avalos J."/>
            <person name="Benito E.P."/>
            <person name="Benoit I."/>
            <person name="Burger G."/>
            <person name="Camino L.P."/>
            <person name="Canovas D."/>
            <person name="Cerda-Olmedo E."/>
            <person name="Cheng J.-F."/>
            <person name="Dominguez A."/>
            <person name="Elias M."/>
            <person name="Eslava A.P."/>
            <person name="Glaser F."/>
            <person name="Grimwood J."/>
            <person name="Gutierrez G."/>
            <person name="Heitman J."/>
            <person name="Henrissat B."/>
            <person name="Iturriaga E.A."/>
            <person name="Lang B.F."/>
            <person name="Lavin J.L."/>
            <person name="Lee S."/>
            <person name="Li W."/>
            <person name="Lindquist E."/>
            <person name="Lopez-Garcia S."/>
            <person name="Luque E.M."/>
            <person name="Marcos A.T."/>
            <person name="Martin J."/>
            <person name="Mccluskey K."/>
            <person name="Medina H.R."/>
            <person name="Miralles-Duran A."/>
            <person name="Miyazaki A."/>
            <person name="Munoz-Torres E."/>
            <person name="Oguiza J.A."/>
            <person name="Ohm R."/>
            <person name="Olmedo M."/>
            <person name="Orejas M."/>
            <person name="Ortiz-Castellanos L."/>
            <person name="Pisabarro A.G."/>
            <person name="Rodriguez-Romero J."/>
            <person name="Ruiz-Herrera J."/>
            <person name="Ruiz-Vazquez R."/>
            <person name="Sanz C."/>
            <person name="Schackwitz W."/>
            <person name="Schmutz J."/>
            <person name="Shahriari M."/>
            <person name="Shelest E."/>
            <person name="Silva-Franco F."/>
            <person name="Soanes D."/>
            <person name="Syed K."/>
            <person name="Tagua V.G."/>
            <person name="Talbot N.J."/>
            <person name="Thon M."/>
            <person name="De Vries R.P."/>
            <person name="Wiebenga A."/>
            <person name="Yadav J.S."/>
            <person name="Braun E.L."/>
            <person name="Baker S."/>
            <person name="Garre V."/>
            <person name="Horwitz B."/>
            <person name="Torres-Martinez S."/>
            <person name="Idnurm A."/>
            <person name="Herrera-Estrella A."/>
            <person name="Gabaldon T."/>
            <person name="Grigoriev I.V."/>
        </authorList>
    </citation>
    <scope>NUCLEOTIDE SEQUENCE [LARGE SCALE GENOMIC DNA]</scope>
    <source>
        <strain evidence="4 5">CBS 277.49</strain>
    </source>
</reference>
<dbReference type="Gene3D" id="3.40.30.10">
    <property type="entry name" value="Glutaredoxin"/>
    <property type="match status" value="1"/>
</dbReference>
<dbReference type="PANTHER" id="PTHR42673">
    <property type="entry name" value="MALEYLACETOACETATE ISOMERASE"/>
    <property type="match status" value="1"/>
</dbReference>
<dbReference type="GO" id="GO:0006749">
    <property type="term" value="P:glutathione metabolic process"/>
    <property type="evidence" value="ECO:0007669"/>
    <property type="project" value="TreeGrafter"/>
</dbReference>
<dbReference type="VEuPathDB" id="FungiDB:MUCCIDRAFT_111711"/>
<proteinExistence type="inferred from homology"/>
<organism evidence="4 5">
    <name type="scientific">Mucor lusitanicus CBS 277.49</name>
    <dbReference type="NCBI Taxonomy" id="747725"/>
    <lineage>
        <taxon>Eukaryota</taxon>
        <taxon>Fungi</taxon>
        <taxon>Fungi incertae sedis</taxon>
        <taxon>Mucoromycota</taxon>
        <taxon>Mucoromycotina</taxon>
        <taxon>Mucoromycetes</taxon>
        <taxon>Mucorales</taxon>
        <taxon>Mucorineae</taxon>
        <taxon>Mucoraceae</taxon>
        <taxon>Mucor</taxon>
    </lineage>
</organism>
<dbReference type="GO" id="GO:0005739">
    <property type="term" value="C:mitochondrion"/>
    <property type="evidence" value="ECO:0007669"/>
    <property type="project" value="TreeGrafter"/>
</dbReference>
<protein>
    <recommendedName>
        <fullName evidence="6">Maleylacetoacetate isomerase</fullName>
    </recommendedName>
</protein>
<comment type="caution">
    <text evidence="4">The sequence shown here is derived from an EMBL/GenBank/DDBJ whole genome shotgun (WGS) entry which is preliminary data.</text>
</comment>
<dbReference type="GO" id="GO:0006559">
    <property type="term" value="P:L-phenylalanine catabolic process"/>
    <property type="evidence" value="ECO:0007669"/>
    <property type="project" value="TreeGrafter"/>
</dbReference>
<dbReference type="Gene3D" id="1.20.1050.10">
    <property type="match status" value="1"/>
</dbReference>
<feature type="domain" description="GST C-terminal" evidence="3">
    <location>
        <begin position="102"/>
        <end position="225"/>
    </location>
</feature>
<keyword evidence="5" id="KW-1185">Reference proteome</keyword>
<dbReference type="PROSITE" id="PS50404">
    <property type="entry name" value="GST_NTER"/>
    <property type="match status" value="1"/>
</dbReference>
<sequence>MVDTGSDRKASPCTQLPILYSSYASDTSWRVRIALAWKGVEYETRYVDMDAGEHLSEEYAQLNPCKKLPCFITKTGKILTQSLAIIEYLEAMYPERPMMPKGPFHKAEAFSIALDIACDIQPLQAKKVLRLVNVELNKREEYARKIFEMGFEGLESRLENLSGTYCVADQISVADFCLVPMVFAATKFHQVDMKPFPYITRIRNTLMTLPEFRTSHPYNQPDCPEAMKGIVQ</sequence>
<dbReference type="EMBL" id="AMYB01000005">
    <property type="protein sequence ID" value="OAD02340.1"/>
    <property type="molecule type" value="Genomic_DNA"/>
</dbReference>
<dbReference type="PROSITE" id="PS50405">
    <property type="entry name" value="GST_CTER"/>
    <property type="match status" value="1"/>
</dbReference>
<evidence type="ECO:0000256" key="1">
    <source>
        <dbReference type="ARBA" id="ARBA00010007"/>
    </source>
</evidence>
<evidence type="ECO:0000313" key="5">
    <source>
        <dbReference type="Proteomes" id="UP000077051"/>
    </source>
</evidence>
<comment type="similarity">
    <text evidence="1">Belongs to the GST superfamily. Zeta family.</text>
</comment>
<dbReference type="InterPro" id="IPR040079">
    <property type="entry name" value="Glutathione_S-Trfase"/>
</dbReference>
<dbReference type="SFLD" id="SFLDG00358">
    <property type="entry name" value="Main_(cytGST)"/>
    <property type="match status" value="1"/>
</dbReference>
<dbReference type="NCBIfam" id="TIGR01262">
    <property type="entry name" value="maiA"/>
    <property type="match status" value="1"/>
</dbReference>